<comment type="caution">
    <text evidence="3">The sequence shown here is derived from an EMBL/GenBank/DDBJ whole genome shotgun (WGS) entry which is preliminary data.</text>
</comment>
<dbReference type="Proteomes" id="UP001633002">
    <property type="component" value="Unassembled WGS sequence"/>
</dbReference>
<evidence type="ECO:0000313" key="4">
    <source>
        <dbReference type="Proteomes" id="UP001633002"/>
    </source>
</evidence>
<dbReference type="PANTHER" id="PTHR33294">
    <property type="entry name" value="AWPM-19-LIKE FAMILY PROTEIN"/>
    <property type="match status" value="1"/>
</dbReference>
<evidence type="ECO:0008006" key="5">
    <source>
        <dbReference type="Google" id="ProtNLM"/>
    </source>
</evidence>
<evidence type="ECO:0000256" key="2">
    <source>
        <dbReference type="SAM" id="Phobius"/>
    </source>
</evidence>
<keyword evidence="2" id="KW-0812">Transmembrane</keyword>
<dbReference type="EMBL" id="JBJQOH010000006">
    <property type="protein sequence ID" value="KAL3683710.1"/>
    <property type="molecule type" value="Genomic_DNA"/>
</dbReference>
<reference evidence="3 4" key="1">
    <citation type="submission" date="2024-09" db="EMBL/GenBank/DDBJ databases">
        <title>Chromosome-scale assembly of Riccia sorocarpa.</title>
        <authorList>
            <person name="Paukszto L."/>
        </authorList>
    </citation>
    <scope>NUCLEOTIDE SEQUENCE [LARGE SCALE GENOMIC DNA]</scope>
    <source>
        <strain evidence="3">LP-2024</strain>
        <tissue evidence="3">Aerial parts of the thallus</tissue>
    </source>
</reference>
<keyword evidence="2" id="KW-1133">Transmembrane helix</keyword>
<keyword evidence="4" id="KW-1185">Reference proteome</keyword>
<name>A0ABD3H065_9MARC</name>
<dbReference type="AlphaFoldDB" id="A0ABD3H065"/>
<dbReference type="Pfam" id="PF05512">
    <property type="entry name" value="AWPM-19"/>
    <property type="match status" value="1"/>
</dbReference>
<feature type="transmembrane region" description="Helical" evidence="2">
    <location>
        <begin position="99"/>
        <end position="118"/>
    </location>
</feature>
<keyword evidence="2" id="KW-0472">Membrane</keyword>
<organism evidence="3 4">
    <name type="scientific">Riccia sorocarpa</name>
    <dbReference type="NCBI Taxonomy" id="122646"/>
    <lineage>
        <taxon>Eukaryota</taxon>
        <taxon>Viridiplantae</taxon>
        <taxon>Streptophyta</taxon>
        <taxon>Embryophyta</taxon>
        <taxon>Marchantiophyta</taxon>
        <taxon>Marchantiopsida</taxon>
        <taxon>Marchantiidae</taxon>
        <taxon>Marchantiales</taxon>
        <taxon>Ricciaceae</taxon>
        <taxon>Riccia</taxon>
    </lineage>
</organism>
<feature type="compositionally biased region" description="Polar residues" evidence="1">
    <location>
        <begin position="142"/>
        <end position="154"/>
    </location>
</feature>
<evidence type="ECO:0000256" key="1">
    <source>
        <dbReference type="SAM" id="MobiDB-lite"/>
    </source>
</evidence>
<dbReference type="PANTHER" id="PTHR33294:SF5">
    <property type="entry name" value="AWPM-19-LIKE FAMILY PROTEIN"/>
    <property type="match status" value="1"/>
</dbReference>
<gene>
    <name evidence="3" type="ORF">R1sor_001732</name>
</gene>
<evidence type="ECO:0000313" key="3">
    <source>
        <dbReference type="EMBL" id="KAL3683710.1"/>
    </source>
</evidence>
<proteinExistence type="predicted"/>
<sequence>MPLSSKMGRTVAAPLLALNLAMGSFGGNAATPFLTLVSLLAGMTGIAAIITGLHHLRLWRGSSGAAAQSTAWITWLLLVLAFCLAWKEIRIGGRSVRHRVLEAFIIILTLTHLLYTLALHIGDDHPDTTHTPAVDKHHHNTVPPSHNTMAASAV</sequence>
<feature type="transmembrane region" description="Helical" evidence="2">
    <location>
        <begin position="33"/>
        <end position="53"/>
    </location>
</feature>
<protein>
    <recommendedName>
        <fullName evidence="5">DUF2231 domain-containing protein</fullName>
    </recommendedName>
</protein>
<dbReference type="InterPro" id="IPR008390">
    <property type="entry name" value="AWPM-19"/>
</dbReference>
<feature type="region of interest" description="Disordered" evidence="1">
    <location>
        <begin position="128"/>
        <end position="154"/>
    </location>
</feature>
<feature type="transmembrane region" description="Helical" evidence="2">
    <location>
        <begin position="65"/>
        <end position="87"/>
    </location>
</feature>
<accession>A0ABD3H065</accession>